<dbReference type="PATRIC" id="fig|413882.6.peg.5686"/>
<reference evidence="2 3" key="1">
    <citation type="submission" date="2015-05" db="EMBL/GenBank/DDBJ databases">
        <authorList>
            <person name="Tang B."/>
            <person name="Yu Y."/>
        </authorList>
    </citation>
    <scope>NUCLEOTIDE SEQUENCE [LARGE SCALE GENOMIC DNA]</scope>
    <source>
        <strain evidence="2 3">DSM 7029</strain>
    </source>
</reference>
<dbReference type="PANTHER" id="PTHR43355:SF2">
    <property type="entry name" value="FLAVIN REDUCTASE (NADPH)"/>
    <property type="match status" value="1"/>
</dbReference>
<feature type="domain" description="NAD(P)-binding" evidence="1">
    <location>
        <begin position="7"/>
        <end position="198"/>
    </location>
</feature>
<dbReference type="PANTHER" id="PTHR43355">
    <property type="entry name" value="FLAVIN REDUCTASE (NADPH)"/>
    <property type="match status" value="1"/>
</dbReference>
<dbReference type="Proteomes" id="UP000035352">
    <property type="component" value="Chromosome"/>
</dbReference>
<organism evidence="2 3">
    <name type="scientific">Caldimonas brevitalea</name>
    <dbReference type="NCBI Taxonomy" id="413882"/>
    <lineage>
        <taxon>Bacteria</taxon>
        <taxon>Pseudomonadati</taxon>
        <taxon>Pseudomonadota</taxon>
        <taxon>Betaproteobacteria</taxon>
        <taxon>Burkholderiales</taxon>
        <taxon>Sphaerotilaceae</taxon>
        <taxon>Caldimonas</taxon>
    </lineage>
</organism>
<dbReference type="InterPro" id="IPR036291">
    <property type="entry name" value="NAD(P)-bd_dom_sf"/>
</dbReference>
<evidence type="ECO:0000313" key="3">
    <source>
        <dbReference type="Proteomes" id="UP000035352"/>
    </source>
</evidence>
<dbReference type="OrthoDB" id="7352421at2"/>
<dbReference type="CDD" id="cd05244">
    <property type="entry name" value="BVR-B_like_SDR_a"/>
    <property type="match status" value="1"/>
</dbReference>
<dbReference type="SUPFAM" id="SSF51735">
    <property type="entry name" value="NAD(P)-binding Rossmann-fold domains"/>
    <property type="match status" value="1"/>
</dbReference>
<dbReference type="KEGG" id="pbh:AAW51_5437"/>
<dbReference type="GO" id="GO:0016646">
    <property type="term" value="F:oxidoreductase activity, acting on the CH-NH group of donors, NAD or NADP as acceptor"/>
    <property type="evidence" value="ECO:0007669"/>
    <property type="project" value="TreeGrafter"/>
</dbReference>
<dbReference type="InterPro" id="IPR016040">
    <property type="entry name" value="NAD(P)-bd_dom"/>
</dbReference>
<dbReference type="STRING" id="413882.AAW51_5437"/>
<name>A0A0G3BVS2_9BURK</name>
<dbReference type="RefSeq" id="WP_047197108.1">
    <property type="nucleotide sequence ID" value="NZ_CP011371.1"/>
</dbReference>
<sequence length="213" mass="22666">MRLALIGGTGFVGAALLNEALQRGHQVTALQRDPSRLPARPGVDVRQADVLHAAQVSDAVAGHDAVLSAYNAGWQNPDLYEEFLRGSRAIAEGTRAAGVQRLLVVGGAGSLYVAPGVQLVDTPDFPAEWKQGALAAREALNLLRQETELAWTFVSPPVFLDPGAKRGGFRLGGDEVLMDAGQPARVTVGDLAVAVLDEVERPAHVRRRFTLGY</sequence>
<keyword evidence="3" id="KW-1185">Reference proteome</keyword>
<dbReference type="InterPro" id="IPR051606">
    <property type="entry name" value="Polyketide_Oxido-like"/>
</dbReference>
<protein>
    <submittedName>
        <fullName evidence="2">3-beta hydroxysteroid dehydrogenase</fullName>
    </submittedName>
</protein>
<accession>A0A0G3BVS2</accession>
<dbReference type="AlphaFoldDB" id="A0A0G3BVS2"/>
<proteinExistence type="predicted"/>
<dbReference type="Gene3D" id="3.40.50.720">
    <property type="entry name" value="NAD(P)-binding Rossmann-like Domain"/>
    <property type="match status" value="1"/>
</dbReference>
<gene>
    <name evidence="2" type="ORF">AAW51_5437</name>
</gene>
<dbReference type="EMBL" id="CP011371">
    <property type="protein sequence ID" value="AKJ32128.1"/>
    <property type="molecule type" value="Genomic_DNA"/>
</dbReference>
<evidence type="ECO:0000313" key="2">
    <source>
        <dbReference type="EMBL" id="AKJ32128.1"/>
    </source>
</evidence>
<evidence type="ECO:0000259" key="1">
    <source>
        <dbReference type="Pfam" id="PF13460"/>
    </source>
</evidence>
<dbReference type="Pfam" id="PF13460">
    <property type="entry name" value="NAD_binding_10"/>
    <property type="match status" value="1"/>
</dbReference>